<feature type="compositionally biased region" description="Basic and acidic residues" evidence="1">
    <location>
        <begin position="179"/>
        <end position="190"/>
    </location>
</feature>
<proteinExistence type="predicted"/>
<protein>
    <submittedName>
        <fullName evidence="2">Uncharacterized protein</fullName>
    </submittedName>
</protein>
<accession>A0ABU2E2T6</accession>
<name>A0ABU2E2T6_9BURK</name>
<evidence type="ECO:0000313" key="2">
    <source>
        <dbReference type="EMBL" id="MDR8754181.1"/>
    </source>
</evidence>
<evidence type="ECO:0000313" key="3">
    <source>
        <dbReference type="Proteomes" id="UP001248067"/>
    </source>
</evidence>
<evidence type="ECO:0000256" key="1">
    <source>
        <dbReference type="SAM" id="MobiDB-lite"/>
    </source>
</evidence>
<dbReference type="Proteomes" id="UP001248067">
    <property type="component" value="Unassembled WGS sequence"/>
</dbReference>
<comment type="caution">
    <text evidence="2">The sequence shown here is derived from an EMBL/GenBank/DDBJ whole genome shotgun (WGS) entry which is preliminary data.</text>
</comment>
<feature type="compositionally biased region" description="Polar residues" evidence="1">
    <location>
        <begin position="394"/>
        <end position="404"/>
    </location>
</feature>
<feature type="region of interest" description="Disordered" evidence="1">
    <location>
        <begin position="179"/>
        <end position="198"/>
    </location>
</feature>
<gene>
    <name evidence="2" type="ORF">FEQ00_02604</name>
</gene>
<feature type="region of interest" description="Disordered" evidence="1">
    <location>
        <begin position="382"/>
        <end position="404"/>
    </location>
</feature>
<sequence length="404" mass="44882">MRAHSSGDREAALVAENACRAESLQPRGSPAASTLRAIAQRRSPSKCTGFRVGAEAGYPHRRRCRRSLARRRDAIHVRESFAQDVHRAKRAVFVEIAFPIYSAREPLAESGLRFDEPAVTSRRQRFSVRQRRKREAASHRLVHRTGGALRTVFRVVEISRIEIEVLVGQWLSRRAARHDRPAVAESENRGRRPPRMARARSCARAHRCKTQDVESLRRADIHNACRSGLFESQFEAAGGSTGALTARNPCPDGLCRQMRTPSPSKCTARRVVSSGDIHIDARPIARRRARVRVTSNTASIHVEILVRCGRTHILTIGTHSDSSLCVSRISTSPHASSTRSLALTVEMHSNASLPGSRLSTSKRRPWFDRPLTVAREMRGEAILSAPRKSAPGTAVTQRTAPSHR</sequence>
<dbReference type="EMBL" id="VJSY01000017">
    <property type="protein sequence ID" value="MDR8754181.1"/>
    <property type="molecule type" value="Genomic_DNA"/>
</dbReference>
<reference evidence="2 3" key="1">
    <citation type="submission" date="2019-06" db="EMBL/GenBank/DDBJ databases">
        <title>Evolution of Burkholderia multivorans in the lungs of Cystic Fibrosis patients.</title>
        <authorList>
            <person name="Moreira L.M."/>
        </authorList>
    </citation>
    <scope>NUCLEOTIDE SEQUENCE [LARGE SCALE GENOMIC DNA]</scope>
    <source>
        <strain evidence="2 3">VC13239</strain>
    </source>
</reference>
<keyword evidence="3" id="KW-1185">Reference proteome</keyword>
<organism evidence="2 3">
    <name type="scientific">Burkholderia pseudomultivorans</name>
    <dbReference type="NCBI Taxonomy" id="1207504"/>
    <lineage>
        <taxon>Bacteria</taxon>
        <taxon>Pseudomonadati</taxon>
        <taxon>Pseudomonadota</taxon>
        <taxon>Betaproteobacteria</taxon>
        <taxon>Burkholderiales</taxon>
        <taxon>Burkholderiaceae</taxon>
        <taxon>Burkholderia</taxon>
        <taxon>Burkholderia cepacia complex</taxon>
    </lineage>
</organism>